<feature type="compositionally biased region" description="Polar residues" evidence="1">
    <location>
        <begin position="170"/>
        <end position="183"/>
    </location>
</feature>
<accession>F9VVE1</accession>
<dbReference type="STRING" id="1027371.GOALK_056_00030"/>
<dbReference type="Proteomes" id="UP000003558">
    <property type="component" value="Unassembled WGS sequence"/>
</dbReference>
<evidence type="ECO:0000313" key="3">
    <source>
        <dbReference type="Proteomes" id="UP000003558"/>
    </source>
</evidence>
<dbReference type="EMBL" id="BACI01000056">
    <property type="protein sequence ID" value="GAA12570.1"/>
    <property type="molecule type" value="Genomic_DNA"/>
</dbReference>
<evidence type="ECO:0008006" key="4">
    <source>
        <dbReference type="Google" id="ProtNLM"/>
    </source>
</evidence>
<name>F9VVE1_9ACTN</name>
<evidence type="ECO:0000256" key="1">
    <source>
        <dbReference type="SAM" id="MobiDB-lite"/>
    </source>
</evidence>
<feature type="region of interest" description="Disordered" evidence="1">
    <location>
        <begin position="164"/>
        <end position="183"/>
    </location>
</feature>
<organism evidence="2 3">
    <name type="scientific">Gordonia alkanivorans NBRC 16433</name>
    <dbReference type="NCBI Taxonomy" id="1027371"/>
    <lineage>
        <taxon>Bacteria</taxon>
        <taxon>Bacillati</taxon>
        <taxon>Actinomycetota</taxon>
        <taxon>Actinomycetes</taxon>
        <taxon>Mycobacteriales</taxon>
        <taxon>Gordoniaceae</taxon>
        <taxon>Gordonia</taxon>
    </lineage>
</organism>
<feature type="region of interest" description="Disordered" evidence="1">
    <location>
        <begin position="1"/>
        <end position="30"/>
    </location>
</feature>
<evidence type="ECO:0000313" key="2">
    <source>
        <dbReference type="EMBL" id="GAA12570.1"/>
    </source>
</evidence>
<dbReference type="RefSeq" id="WP_006358702.1">
    <property type="nucleotide sequence ID" value="NZ_BACI01000056.1"/>
</dbReference>
<protein>
    <recommendedName>
        <fullName evidence="4">Mu-like prophage I protein</fullName>
    </recommendedName>
</protein>
<proteinExistence type="predicted"/>
<reference evidence="2 3" key="1">
    <citation type="submission" date="2011-05" db="EMBL/GenBank/DDBJ databases">
        <title>Whole genome shotgun sequence of Gordonia alkanivorans NBRC 16433.</title>
        <authorList>
            <person name="Hosoyama A."/>
            <person name="Nakamura S."/>
            <person name="Takarada H."/>
            <person name="Tsuchikane K."/>
            <person name="Yamazaki S."/>
            <person name="Fujita N."/>
        </authorList>
    </citation>
    <scope>NUCLEOTIDE SEQUENCE [LARGE SCALE GENOMIC DNA]</scope>
    <source>
        <strain evidence="2 3">NBRC 16433</strain>
    </source>
</reference>
<gene>
    <name evidence="2" type="ORF">GOALK_056_00030</name>
</gene>
<comment type="caution">
    <text evidence="2">The sequence shown here is derived from an EMBL/GenBank/DDBJ whole genome shotgun (WGS) entry which is preliminary data.</text>
</comment>
<sequence>MAPKTKTRKAAAPATPPPADQAVEPVDPPEIDGEEWASLLGALGLTSDATFDTVLTTVTDLVTDEAATDGAPAAIAAAAGRRGLVVMDEATADALKTAAAEGAQVKLAAAEQHREQVILAAIKRGAITRGRSDHWRTLLEHDPGMETVLAKIPDETAIPMKEIGHGVDNQDLSNSEPGSTWFR</sequence>
<dbReference type="AlphaFoldDB" id="F9VVE1"/>